<reference evidence="1 2" key="1">
    <citation type="journal article" date="2022" name="Plant J.">
        <title>Chromosome-level genome of Camellia lanceoleosa provides a valuable resource for understanding genome evolution and self-incompatibility.</title>
        <authorList>
            <person name="Gong W."/>
            <person name="Xiao S."/>
            <person name="Wang L."/>
            <person name="Liao Z."/>
            <person name="Chang Y."/>
            <person name="Mo W."/>
            <person name="Hu G."/>
            <person name="Li W."/>
            <person name="Zhao G."/>
            <person name="Zhu H."/>
            <person name="Hu X."/>
            <person name="Ji K."/>
            <person name="Xiang X."/>
            <person name="Song Q."/>
            <person name="Yuan D."/>
            <person name="Jin S."/>
            <person name="Zhang L."/>
        </authorList>
    </citation>
    <scope>NUCLEOTIDE SEQUENCE [LARGE SCALE GENOMIC DNA]</scope>
    <source>
        <strain evidence="1">SQ_2022a</strain>
    </source>
</reference>
<dbReference type="Proteomes" id="UP001060215">
    <property type="component" value="Chromosome 11"/>
</dbReference>
<keyword evidence="2" id="KW-1185">Reference proteome</keyword>
<evidence type="ECO:0000313" key="1">
    <source>
        <dbReference type="EMBL" id="KAI7984360.1"/>
    </source>
</evidence>
<proteinExistence type="predicted"/>
<dbReference type="EMBL" id="CM045768">
    <property type="protein sequence ID" value="KAI7984360.1"/>
    <property type="molecule type" value="Genomic_DNA"/>
</dbReference>
<protein>
    <submittedName>
        <fullName evidence="1">Protein FAM135A</fullName>
    </submittedName>
</protein>
<gene>
    <name evidence="1" type="ORF">LOK49_LG15G02319</name>
</gene>
<sequence length="94" mass="10711">MSEVNQDKTSGDFREMGVRLAQEVAHFIKKKMDKASRSGNLRNIKLSFVGHSIGNMIIRTALTAKDTREFQEYSPVIFTPASYFPSRDIRSRIS</sequence>
<accession>A0ACC0F6V8</accession>
<name>A0ACC0F6V8_9ERIC</name>
<organism evidence="1 2">
    <name type="scientific">Camellia lanceoleosa</name>
    <dbReference type="NCBI Taxonomy" id="1840588"/>
    <lineage>
        <taxon>Eukaryota</taxon>
        <taxon>Viridiplantae</taxon>
        <taxon>Streptophyta</taxon>
        <taxon>Embryophyta</taxon>
        <taxon>Tracheophyta</taxon>
        <taxon>Spermatophyta</taxon>
        <taxon>Magnoliopsida</taxon>
        <taxon>eudicotyledons</taxon>
        <taxon>Gunneridae</taxon>
        <taxon>Pentapetalae</taxon>
        <taxon>asterids</taxon>
        <taxon>Ericales</taxon>
        <taxon>Theaceae</taxon>
        <taxon>Camellia</taxon>
    </lineage>
</organism>
<comment type="caution">
    <text evidence="1">The sequence shown here is derived from an EMBL/GenBank/DDBJ whole genome shotgun (WGS) entry which is preliminary data.</text>
</comment>
<evidence type="ECO:0000313" key="2">
    <source>
        <dbReference type="Proteomes" id="UP001060215"/>
    </source>
</evidence>